<dbReference type="EC" id="3.4.19.12" evidence="4"/>
<dbReference type="SMART" id="SM00061">
    <property type="entry name" value="MATH"/>
    <property type="match status" value="1"/>
</dbReference>
<dbReference type="GO" id="GO:0004843">
    <property type="term" value="F:cysteine-type deubiquitinase activity"/>
    <property type="evidence" value="ECO:0007669"/>
    <property type="project" value="UniProtKB-EC"/>
</dbReference>
<evidence type="ECO:0000256" key="8">
    <source>
        <dbReference type="ARBA" id="ARBA00022801"/>
    </source>
</evidence>
<feature type="region of interest" description="Disordered" evidence="13">
    <location>
        <begin position="1"/>
        <end position="83"/>
    </location>
</feature>
<dbReference type="AlphaFoldDB" id="A0AA35XI46"/>
<evidence type="ECO:0000256" key="1">
    <source>
        <dbReference type="ARBA" id="ARBA00000707"/>
    </source>
</evidence>
<name>A0AA35XI46_GEOBA</name>
<evidence type="ECO:0000256" key="6">
    <source>
        <dbReference type="ARBA" id="ARBA00022670"/>
    </source>
</evidence>
<protein>
    <recommendedName>
        <fullName evidence="5">Ubiquitin carboxyl-terminal hydrolase 7</fullName>
        <ecNumber evidence="4">3.4.19.12</ecNumber>
    </recommendedName>
    <alternativeName>
        <fullName evidence="12">Ubiquitin thioesterase 7</fullName>
    </alternativeName>
    <alternativeName>
        <fullName evidence="11">Ubiquitin-specific-processing protease 7</fullName>
    </alternativeName>
</protein>
<keyword evidence="6" id="KW-0645">Protease</keyword>
<dbReference type="PROSITE" id="PS00973">
    <property type="entry name" value="USP_2"/>
    <property type="match status" value="1"/>
</dbReference>
<evidence type="ECO:0000256" key="4">
    <source>
        <dbReference type="ARBA" id="ARBA00012759"/>
    </source>
</evidence>
<organism evidence="16 17">
    <name type="scientific">Geodia barretti</name>
    <name type="common">Barrett's horny sponge</name>
    <dbReference type="NCBI Taxonomy" id="519541"/>
    <lineage>
        <taxon>Eukaryota</taxon>
        <taxon>Metazoa</taxon>
        <taxon>Porifera</taxon>
        <taxon>Demospongiae</taxon>
        <taxon>Heteroscleromorpha</taxon>
        <taxon>Tetractinellida</taxon>
        <taxon>Astrophorina</taxon>
        <taxon>Geodiidae</taxon>
        <taxon>Geodia</taxon>
    </lineage>
</organism>
<keyword evidence="9" id="KW-0788">Thiol protease</keyword>
<keyword evidence="10" id="KW-0539">Nucleus</keyword>
<dbReference type="GO" id="GO:0005634">
    <property type="term" value="C:nucleus"/>
    <property type="evidence" value="ECO:0007669"/>
    <property type="project" value="UniProtKB-SubCell"/>
</dbReference>
<dbReference type="InterPro" id="IPR008974">
    <property type="entry name" value="TRAF-like"/>
</dbReference>
<keyword evidence="7" id="KW-0833">Ubl conjugation pathway</keyword>
<dbReference type="InterPro" id="IPR018200">
    <property type="entry name" value="USP_CS"/>
</dbReference>
<evidence type="ECO:0000256" key="9">
    <source>
        <dbReference type="ARBA" id="ARBA00022807"/>
    </source>
</evidence>
<evidence type="ECO:0000259" key="14">
    <source>
        <dbReference type="PROSITE" id="PS50144"/>
    </source>
</evidence>
<dbReference type="SUPFAM" id="SSF54001">
    <property type="entry name" value="Cysteine proteinases"/>
    <property type="match status" value="1"/>
</dbReference>
<sequence>MSLCVNEGEEQFQQEEENAELSPDHNDTPSPQVGSPKADSDLNGSPHQPVATEAEEEAQKEGTKDGEETKEGEKEDDPCTRPEGVVHFVVTDPTNMESRLSNPVVIRNVPWRILVMGREIKTPEGVTKSLGVFVQCNPLAPESTSWHVWAKATITLVNHENLTKSFAREISHCFCQRENDWGYSNFISLKDAIEPANGYLNDGTLVLDALVMADPPHGIQWDSRKHTGYVGLKNQGATCYMNSLLQTLYCLPKLRKAVYQMPTESDDQNKSVPLALQRLFYELQHSDKPVSTKKLTKSFGWDTMDIFMQHDIQELCRVLLDNIESKMKNTVVEGTIPGLFEGKMESYIRCTHVDYESARVETFFDIQLNIKGKKDVHASFMDYVAVETLDGENKYDAGEYALQEAKKGVIFLKLPPVLHLHLMRFQYDPIMDTNTKINDRYEFPEHLNLDRFLKKPEETPANYTLHAVLVHSGDNFGGHYVAYLNSKRDGNWLKFDDDIVSKCSARDAVDQNFGGSEDSLGIRNCTNAYMLVYARESCIDEVLQDVREEDISQELVKKFDAEKRLEQQRRKERNEAHLYMTVEIYQEDDFQAHQRADLIDFDDVKGGYIKCLKITTFPEFHQSLATMMGYPSECIRVWPFEKRSNNTTRPGYLEKLDDSKITLFQHAEQRNVWRIFVETLPADSKLECLKPYNFQQEVLLFFKYYNPTTRSISYVGHSVENIETKFRDLFPGMSKAASLHPDVPLLIFEEIKANMVEKIDPDIKIGQLDEFRDGDIICFQRADLHLERLQLPMVPDYFRELYNRIVVTFIDKNLPGDTGVTLTLNQRMTYPIMAKEVASILGTDMYHLQFFKPQGSHQDIPIRCNSEGSVREFVGTRHRYEDPYILLYQRLSIPIQEFENKKYFRCYFINDRLREEKELDLYVEKNGTVLDLLAEAYKDVETVMTSESGSRILRLVEVLGHRVVEIHSYDKPVSELHTQKMYRIEEVRKEEVELDEDEAFLPIAHFHKAPGNTFGTPFVIVVKNGERLSSVIEKIQSRLSVPEKEFDKWSLL</sequence>
<evidence type="ECO:0000256" key="11">
    <source>
        <dbReference type="ARBA" id="ARBA00031500"/>
    </source>
</evidence>
<evidence type="ECO:0000256" key="7">
    <source>
        <dbReference type="ARBA" id="ARBA00022786"/>
    </source>
</evidence>
<dbReference type="PROSITE" id="PS50235">
    <property type="entry name" value="USP_3"/>
    <property type="match status" value="1"/>
</dbReference>
<dbReference type="InterPro" id="IPR029346">
    <property type="entry name" value="USP_C"/>
</dbReference>
<dbReference type="InterPro" id="IPR038765">
    <property type="entry name" value="Papain-like_cys_pep_sf"/>
</dbReference>
<dbReference type="Pfam" id="PF14533">
    <property type="entry name" value="USP7_C2"/>
    <property type="match status" value="1"/>
</dbReference>
<dbReference type="InterPro" id="IPR050164">
    <property type="entry name" value="Peptidase_C19"/>
</dbReference>
<dbReference type="InterPro" id="IPR002083">
    <property type="entry name" value="MATH/TRAF_dom"/>
</dbReference>
<dbReference type="InterPro" id="IPR028889">
    <property type="entry name" value="USP"/>
</dbReference>
<dbReference type="Pfam" id="PF00443">
    <property type="entry name" value="UCH"/>
    <property type="match status" value="1"/>
</dbReference>
<dbReference type="InterPro" id="IPR001394">
    <property type="entry name" value="Peptidase_C19_UCH"/>
</dbReference>
<dbReference type="SUPFAM" id="SSF49599">
    <property type="entry name" value="TRAF domain-like"/>
    <property type="match status" value="1"/>
</dbReference>
<dbReference type="InterPro" id="IPR024729">
    <property type="entry name" value="USP7_ICP0-binding_dom"/>
</dbReference>
<dbReference type="Gene3D" id="2.60.210.10">
    <property type="entry name" value="Apoptosis, Tumor Necrosis Factor Receptor Associated Protein 2, Chain A"/>
    <property type="match status" value="1"/>
</dbReference>
<comment type="similarity">
    <text evidence="3">Belongs to the peptidase C19 family.</text>
</comment>
<evidence type="ECO:0000259" key="15">
    <source>
        <dbReference type="PROSITE" id="PS50235"/>
    </source>
</evidence>
<reference evidence="16" key="1">
    <citation type="submission" date="2023-03" db="EMBL/GenBank/DDBJ databases">
        <authorList>
            <person name="Steffen K."/>
            <person name="Cardenas P."/>
        </authorList>
    </citation>
    <scope>NUCLEOTIDE SEQUENCE</scope>
</reference>
<gene>
    <name evidence="16" type="ORF">GBAR_LOCUS29099</name>
</gene>
<evidence type="ECO:0000256" key="3">
    <source>
        <dbReference type="ARBA" id="ARBA00009085"/>
    </source>
</evidence>
<accession>A0AA35XI46</accession>
<dbReference type="GO" id="GO:0006508">
    <property type="term" value="P:proteolysis"/>
    <property type="evidence" value="ECO:0007669"/>
    <property type="project" value="UniProtKB-KW"/>
</dbReference>
<comment type="caution">
    <text evidence="16">The sequence shown here is derived from an EMBL/GenBank/DDBJ whole genome shotgun (WGS) entry which is preliminary data.</text>
</comment>
<dbReference type="Pfam" id="PF22486">
    <property type="entry name" value="MATH_2"/>
    <property type="match status" value="1"/>
</dbReference>
<evidence type="ECO:0000256" key="10">
    <source>
        <dbReference type="ARBA" id="ARBA00023242"/>
    </source>
</evidence>
<feature type="compositionally biased region" description="Acidic residues" evidence="13">
    <location>
        <begin position="7"/>
        <end position="19"/>
    </location>
</feature>
<evidence type="ECO:0000256" key="2">
    <source>
        <dbReference type="ARBA" id="ARBA00004123"/>
    </source>
</evidence>
<dbReference type="Gene3D" id="3.10.20.90">
    <property type="entry name" value="Phosphatidylinositol 3-kinase Catalytic Subunit, Chain A, domain 1"/>
    <property type="match status" value="2"/>
</dbReference>
<dbReference type="PROSITE" id="PS00972">
    <property type="entry name" value="USP_1"/>
    <property type="match status" value="1"/>
</dbReference>
<dbReference type="PANTHER" id="PTHR24006">
    <property type="entry name" value="UBIQUITIN CARBOXYL-TERMINAL HYDROLASE"/>
    <property type="match status" value="1"/>
</dbReference>
<keyword evidence="17" id="KW-1185">Reference proteome</keyword>
<dbReference type="EMBL" id="CASHTH010004078">
    <property type="protein sequence ID" value="CAI8053201.1"/>
    <property type="molecule type" value="Genomic_DNA"/>
</dbReference>
<dbReference type="GO" id="GO:0031647">
    <property type="term" value="P:regulation of protein stability"/>
    <property type="evidence" value="ECO:0007669"/>
    <property type="project" value="TreeGrafter"/>
</dbReference>
<dbReference type="GO" id="GO:0005829">
    <property type="term" value="C:cytosol"/>
    <property type="evidence" value="ECO:0007669"/>
    <property type="project" value="TreeGrafter"/>
</dbReference>
<feature type="compositionally biased region" description="Basic and acidic residues" evidence="13">
    <location>
        <begin position="57"/>
        <end position="80"/>
    </location>
</feature>
<feature type="domain" description="MATH" evidence="14">
    <location>
        <begin position="83"/>
        <end position="211"/>
    </location>
</feature>
<dbReference type="CDD" id="cd02659">
    <property type="entry name" value="peptidase_C19C"/>
    <property type="match status" value="1"/>
</dbReference>
<dbReference type="FunFam" id="3.90.70.10:FF:000005">
    <property type="entry name" value="Ubiquitin carboxyl-terminal hydrolase 7"/>
    <property type="match status" value="1"/>
</dbReference>
<dbReference type="PROSITE" id="PS50144">
    <property type="entry name" value="MATH"/>
    <property type="match status" value="1"/>
</dbReference>
<dbReference type="Pfam" id="PF12436">
    <property type="entry name" value="USP7_ICP0_bdg"/>
    <property type="match status" value="1"/>
</dbReference>
<comment type="subcellular location">
    <subcellularLocation>
        <location evidence="2">Nucleus</location>
    </subcellularLocation>
</comment>
<evidence type="ECO:0000256" key="12">
    <source>
        <dbReference type="ARBA" id="ARBA00031508"/>
    </source>
</evidence>
<feature type="domain" description="USP" evidence="15">
    <location>
        <begin position="230"/>
        <end position="536"/>
    </location>
</feature>
<evidence type="ECO:0000256" key="5">
    <source>
        <dbReference type="ARBA" id="ARBA00021393"/>
    </source>
</evidence>
<evidence type="ECO:0000256" key="13">
    <source>
        <dbReference type="SAM" id="MobiDB-lite"/>
    </source>
</evidence>
<proteinExistence type="inferred from homology"/>
<keyword evidence="8 16" id="KW-0378">Hydrolase</keyword>
<comment type="catalytic activity">
    <reaction evidence="1">
        <text>Thiol-dependent hydrolysis of ester, thioester, amide, peptide and isopeptide bonds formed by the C-terminal Gly of ubiquitin (a 76-residue protein attached to proteins as an intracellular targeting signal).</text>
        <dbReference type="EC" id="3.4.19.12"/>
    </reaction>
</comment>
<dbReference type="Proteomes" id="UP001174909">
    <property type="component" value="Unassembled WGS sequence"/>
</dbReference>
<evidence type="ECO:0000313" key="17">
    <source>
        <dbReference type="Proteomes" id="UP001174909"/>
    </source>
</evidence>
<dbReference type="Gene3D" id="3.90.70.10">
    <property type="entry name" value="Cysteine proteinases"/>
    <property type="match status" value="1"/>
</dbReference>
<dbReference type="GO" id="GO:0016579">
    <property type="term" value="P:protein deubiquitination"/>
    <property type="evidence" value="ECO:0007669"/>
    <property type="project" value="InterPro"/>
</dbReference>
<dbReference type="PANTHER" id="PTHR24006:SF644">
    <property type="entry name" value="UBIQUITIN CARBOXYL-TERMINAL HYDROLASE 7"/>
    <property type="match status" value="1"/>
</dbReference>
<evidence type="ECO:0000313" key="16">
    <source>
        <dbReference type="EMBL" id="CAI8053201.1"/>
    </source>
</evidence>